<dbReference type="OrthoDB" id="9811406at2"/>
<proteinExistence type="inferred from homology"/>
<keyword evidence="10 11" id="KW-0472">Membrane</keyword>
<evidence type="ECO:0000256" key="10">
    <source>
        <dbReference type="ARBA" id="ARBA00023136"/>
    </source>
</evidence>
<comment type="caution">
    <text evidence="12">The sequence shown here is derived from an EMBL/GenBank/DDBJ whole genome shotgun (WGS) entry which is preliminary data.</text>
</comment>
<evidence type="ECO:0000256" key="11">
    <source>
        <dbReference type="SAM" id="Phobius"/>
    </source>
</evidence>
<comment type="subcellular location">
    <subcellularLocation>
        <location evidence="1">Cell membrane</location>
        <topology evidence="1">Single-pass membrane protein</topology>
    </subcellularLocation>
</comment>
<evidence type="ECO:0000256" key="9">
    <source>
        <dbReference type="ARBA" id="ARBA00023010"/>
    </source>
</evidence>
<keyword evidence="7" id="KW-0653">Protein transport</keyword>
<comment type="similarity">
    <text evidence="2">Belongs to the YajC family.</text>
</comment>
<dbReference type="EMBL" id="SGWV01000013">
    <property type="protein sequence ID" value="RZS46807.1"/>
    <property type="molecule type" value="Genomic_DNA"/>
</dbReference>
<evidence type="ECO:0000256" key="1">
    <source>
        <dbReference type="ARBA" id="ARBA00004162"/>
    </source>
</evidence>
<dbReference type="PANTHER" id="PTHR33909:SF1">
    <property type="entry name" value="SEC TRANSLOCON ACCESSORY COMPLEX SUBUNIT YAJC"/>
    <property type="match status" value="1"/>
</dbReference>
<sequence length="107" mass="11404">MFISNAFAQAPAAAPAAGSSLMSLLPLVLMFVVLYFVMIRPQQKRQKEHRAMIDALAKGDEVVTGGGLLGKVTKVGETYISIELATGVEAQCQRSSIVQVLPKGTIK</sequence>
<keyword evidence="9" id="KW-0811">Translocation</keyword>
<feature type="transmembrane region" description="Helical" evidence="11">
    <location>
        <begin position="12"/>
        <end position="37"/>
    </location>
</feature>
<keyword evidence="13" id="KW-1185">Reference proteome</keyword>
<dbReference type="RefSeq" id="WP_130483661.1">
    <property type="nucleotide sequence ID" value="NZ_SGWV01000013.1"/>
</dbReference>
<evidence type="ECO:0000313" key="13">
    <source>
        <dbReference type="Proteomes" id="UP000293433"/>
    </source>
</evidence>
<accession>A0A4Q7L9N9</accession>
<protein>
    <recommendedName>
        <fullName evidence="3">Sec translocon accessory complex subunit YajC</fullName>
    </recommendedName>
</protein>
<evidence type="ECO:0000313" key="12">
    <source>
        <dbReference type="EMBL" id="RZS46807.1"/>
    </source>
</evidence>
<dbReference type="GO" id="GO:0015031">
    <property type="term" value="P:protein transport"/>
    <property type="evidence" value="ECO:0007669"/>
    <property type="project" value="UniProtKB-KW"/>
</dbReference>
<dbReference type="PRINTS" id="PR01853">
    <property type="entry name" value="YAJCTRNLCASE"/>
</dbReference>
<name>A0A4Q7L9N9_9BURK</name>
<keyword evidence="8 11" id="KW-1133">Transmembrane helix</keyword>
<keyword evidence="4" id="KW-0813">Transport</keyword>
<dbReference type="GO" id="GO:0005886">
    <property type="term" value="C:plasma membrane"/>
    <property type="evidence" value="ECO:0007669"/>
    <property type="project" value="UniProtKB-SubCell"/>
</dbReference>
<dbReference type="AlphaFoldDB" id="A0A4Q7L9N9"/>
<evidence type="ECO:0000256" key="6">
    <source>
        <dbReference type="ARBA" id="ARBA00022692"/>
    </source>
</evidence>
<evidence type="ECO:0000256" key="4">
    <source>
        <dbReference type="ARBA" id="ARBA00022448"/>
    </source>
</evidence>
<keyword evidence="5" id="KW-1003">Cell membrane</keyword>
<dbReference type="Pfam" id="PF02699">
    <property type="entry name" value="YajC"/>
    <property type="match status" value="1"/>
</dbReference>
<keyword evidence="6 11" id="KW-0812">Transmembrane</keyword>
<dbReference type="InterPro" id="IPR003849">
    <property type="entry name" value="Preprotein_translocase_YajC"/>
</dbReference>
<evidence type="ECO:0000256" key="3">
    <source>
        <dbReference type="ARBA" id="ARBA00014962"/>
    </source>
</evidence>
<reference evidence="12 13" key="1">
    <citation type="submission" date="2019-02" db="EMBL/GenBank/DDBJ databases">
        <title>Genomic Encyclopedia of Type Strains, Phase IV (KMG-IV): sequencing the most valuable type-strain genomes for metagenomic binning, comparative biology and taxonomic classification.</title>
        <authorList>
            <person name="Goeker M."/>
        </authorList>
    </citation>
    <scope>NUCLEOTIDE SEQUENCE [LARGE SCALE GENOMIC DNA]</scope>
    <source>
        <strain evidence="12 13">DSM 10617</strain>
    </source>
</reference>
<evidence type="ECO:0000256" key="8">
    <source>
        <dbReference type="ARBA" id="ARBA00022989"/>
    </source>
</evidence>
<organism evidence="12 13">
    <name type="scientific">Sphaerotilus mobilis</name>
    <dbReference type="NCBI Taxonomy" id="47994"/>
    <lineage>
        <taxon>Bacteria</taxon>
        <taxon>Pseudomonadati</taxon>
        <taxon>Pseudomonadota</taxon>
        <taxon>Betaproteobacteria</taxon>
        <taxon>Burkholderiales</taxon>
        <taxon>Sphaerotilaceae</taxon>
        <taxon>Sphaerotilus</taxon>
    </lineage>
</organism>
<dbReference type="NCBIfam" id="TIGR00739">
    <property type="entry name" value="yajC"/>
    <property type="match status" value="1"/>
</dbReference>
<evidence type="ECO:0000256" key="7">
    <source>
        <dbReference type="ARBA" id="ARBA00022927"/>
    </source>
</evidence>
<dbReference type="PANTHER" id="PTHR33909">
    <property type="entry name" value="SEC TRANSLOCON ACCESSORY COMPLEX SUBUNIT YAJC"/>
    <property type="match status" value="1"/>
</dbReference>
<gene>
    <name evidence="12" type="ORF">EV685_3838</name>
</gene>
<dbReference type="SMART" id="SM01323">
    <property type="entry name" value="YajC"/>
    <property type="match status" value="1"/>
</dbReference>
<dbReference type="Proteomes" id="UP000293433">
    <property type="component" value="Unassembled WGS sequence"/>
</dbReference>
<evidence type="ECO:0000256" key="5">
    <source>
        <dbReference type="ARBA" id="ARBA00022475"/>
    </source>
</evidence>
<evidence type="ECO:0000256" key="2">
    <source>
        <dbReference type="ARBA" id="ARBA00006742"/>
    </source>
</evidence>